<evidence type="ECO:0000313" key="2">
    <source>
        <dbReference type="EMBL" id="JAG20627.1"/>
    </source>
</evidence>
<feature type="region of interest" description="Disordered" evidence="1">
    <location>
        <begin position="57"/>
        <end position="123"/>
    </location>
</feature>
<feature type="compositionally biased region" description="Basic and acidic residues" evidence="1">
    <location>
        <begin position="77"/>
        <end position="87"/>
    </location>
</feature>
<feature type="region of interest" description="Disordered" evidence="1">
    <location>
        <begin position="1"/>
        <end position="20"/>
    </location>
</feature>
<dbReference type="AlphaFoldDB" id="A0A0A9XIW1"/>
<organism evidence="2">
    <name type="scientific">Lygus hesperus</name>
    <name type="common">Western plant bug</name>
    <dbReference type="NCBI Taxonomy" id="30085"/>
    <lineage>
        <taxon>Eukaryota</taxon>
        <taxon>Metazoa</taxon>
        <taxon>Ecdysozoa</taxon>
        <taxon>Arthropoda</taxon>
        <taxon>Hexapoda</taxon>
        <taxon>Insecta</taxon>
        <taxon>Pterygota</taxon>
        <taxon>Neoptera</taxon>
        <taxon>Paraneoptera</taxon>
        <taxon>Hemiptera</taxon>
        <taxon>Heteroptera</taxon>
        <taxon>Panheteroptera</taxon>
        <taxon>Cimicomorpha</taxon>
        <taxon>Miridae</taxon>
        <taxon>Mirini</taxon>
        <taxon>Lygus</taxon>
    </lineage>
</organism>
<reference evidence="2" key="1">
    <citation type="journal article" date="2014" name="PLoS ONE">
        <title>Transcriptome-Based Identification of ABC Transporters in the Western Tarnished Plant Bug Lygus hesperus.</title>
        <authorList>
            <person name="Hull J.J."/>
            <person name="Chaney K."/>
            <person name="Geib S.M."/>
            <person name="Fabrick J.A."/>
            <person name="Brent C.S."/>
            <person name="Walsh D."/>
            <person name="Lavine L.C."/>
        </authorList>
    </citation>
    <scope>NUCLEOTIDE SEQUENCE</scope>
</reference>
<sequence>MEVEESVRGDEQLDLNDYDGNYVVEDGNLVAEDEDHVMSNVNSTKEGETEAVQEEVNNYEMGGRMVTRSKRKSYSSENKDKSAKKQAETMGSSANSAPLVVAGPSNCMTSSAKSSSKRKSRNRKTNLEIVWLQDESAFTNRAGNRDATERYNEGPCITFMYKSIYTLNV</sequence>
<evidence type="ECO:0000256" key="1">
    <source>
        <dbReference type="SAM" id="MobiDB-lite"/>
    </source>
</evidence>
<accession>A0A0A9XIW1</accession>
<dbReference type="EMBL" id="GBHO01022977">
    <property type="protein sequence ID" value="JAG20627.1"/>
    <property type="molecule type" value="Transcribed_RNA"/>
</dbReference>
<name>A0A0A9XIW1_LYGHE</name>
<reference evidence="2" key="2">
    <citation type="submission" date="2014-07" db="EMBL/GenBank/DDBJ databases">
        <authorList>
            <person name="Hull J."/>
        </authorList>
    </citation>
    <scope>NUCLEOTIDE SEQUENCE</scope>
</reference>
<protein>
    <submittedName>
        <fullName evidence="2">Uncharacterized protein</fullName>
    </submittedName>
</protein>
<feature type="compositionally biased region" description="Basic and acidic residues" evidence="1">
    <location>
        <begin position="1"/>
        <end position="11"/>
    </location>
</feature>
<gene>
    <name evidence="2" type="ORF">CM83_26118</name>
</gene>
<proteinExistence type="predicted"/>